<evidence type="ECO:0000313" key="3">
    <source>
        <dbReference type="Proteomes" id="UP000198386"/>
    </source>
</evidence>
<protein>
    <submittedName>
        <fullName evidence="2">Alpha/beta hydrolase family protein</fullName>
    </submittedName>
</protein>
<dbReference type="SUPFAM" id="SSF53474">
    <property type="entry name" value="alpha/beta-Hydrolases"/>
    <property type="match status" value="1"/>
</dbReference>
<dbReference type="PANTHER" id="PTHR43798:SF33">
    <property type="entry name" value="HYDROLASE, PUTATIVE (AFU_ORTHOLOGUE AFUA_2G14860)-RELATED"/>
    <property type="match status" value="1"/>
</dbReference>
<dbReference type="InterPro" id="IPR029058">
    <property type="entry name" value="AB_hydrolase_fold"/>
</dbReference>
<dbReference type="GO" id="GO:0016787">
    <property type="term" value="F:hydrolase activity"/>
    <property type="evidence" value="ECO:0007669"/>
    <property type="project" value="UniProtKB-KW"/>
</dbReference>
<dbReference type="InterPro" id="IPR000073">
    <property type="entry name" value="AB_hydrolase_1"/>
</dbReference>
<dbReference type="OrthoDB" id="63962at2"/>
<evidence type="ECO:0000313" key="2">
    <source>
        <dbReference type="EMBL" id="SNT02150.1"/>
    </source>
</evidence>
<dbReference type="GO" id="GO:0016020">
    <property type="term" value="C:membrane"/>
    <property type="evidence" value="ECO:0007669"/>
    <property type="project" value="TreeGrafter"/>
</dbReference>
<feature type="domain" description="AB hydrolase-1" evidence="1">
    <location>
        <begin position="32"/>
        <end position="296"/>
    </location>
</feature>
<accession>A0A239J8J1</accession>
<dbReference type="Proteomes" id="UP000198386">
    <property type="component" value="Unassembled WGS sequence"/>
</dbReference>
<dbReference type="EMBL" id="FZOH01000014">
    <property type="protein sequence ID" value="SNT02150.1"/>
    <property type="molecule type" value="Genomic_DNA"/>
</dbReference>
<proteinExistence type="predicted"/>
<reference evidence="3" key="1">
    <citation type="submission" date="2017-06" db="EMBL/GenBank/DDBJ databases">
        <authorList>
            <person name="Varghese N."/>
            <person name="Submissions S."/>
        </authorList>
    </citation>
    <scope>NUCLEOTIDE SEQUENCE [LARGE SCALE GENOMIC DNA]</scope>
    <source>
        <strain evidence="3">DSM 45423</strain>
    </source>
</reference>
<dbReference type="AlphaFoldDB" id="A0A239J8J1"/>
<keyword evidence="2" id="KW-0378">Hydrolase</keyword>
<gene>
    <name evidence="2" type="ORF">SAMN04488107_4676</name>
</gene>
<dbReference type="PANTHER" id="PTHR43798">
    <property type="entry name" value="MONOACYLGLYCEROL LIPASE"/>
    <property type="match status" value="1"/>
</dbReference>
<keyword evidence="3" id="KW-1185">Reference proteome</keyword>
<name>A0A239J8J1_9ACTN</name>
<sequence>MTEPVQISIPVDGGDLAALHWAADAPGSPIAVLVHGITANALAWAPVAAALAGEFEVVAPDLRGRAGSAGLPGPYGLERHADDVATLLDRFGADGDAGADATVLVGHSMGAFVAALAAAGTARDRVHGLVLVDGGLALPEPPGADVDAKLAAVLGPSLDRLSTTFPDLAAVRAFWAQHPAVGPWVDVPAVAAFLARDLVPGAVPLRSACVPEAVRVDGGDVLLNERVLEATANLPVPATLLWASGGMLGQRPGLYDEVRLAGLGLEPAGITAREVPGTDHYSILWADQGVAAVADAVRAAAART</sequence>
<dbReference type="RefSeq" id="WP_089406302.1">
    <property type="nucleotide sequence ID" value="NZ_FZOH01000014.1"/>
</dbReference>
<dbReference type="Gene3D" id="3.40.50.1820">
    <property type="entry name" value="alpha/beta hydrolase"/>
    <property type="match status" value="1"/>
</dbReference>
<evidence type="ECO:0000259" key="1">
    <source>
        <dbReference type="Pfam" id="PF12697"/>
    </source>
</evidence>
<dbReference type="InterPro" id="IPR050266">
    <property type="entry name" value="AB_hydrolase_sf"/>
</dbReference>
<organism evidence="2 3">
    <name type="scientific">Geodermatophilus saharensis</name>
    <dbReference type="NCBI Taxonomy" id="1137994"/>
    <lineage>
        <taxon>Bacteria</taxon>
        <taxon>Bacillati</taxon>
        <taxon>Actinomycetota</taxon>
        <taxon>Actinomycetes</taxon>
        <taxon>Geodermatophilales</taxon>
        <taxon>Geodermatophilaceae</taxon>
        <taxon>Geodermatophilus</taxon>
    </lineage>
</organism>
<dbReference type="Pfam" id="PF12697">
    <property type="entry name" value="Abhydrolase_6"/>
    <property type="match status" value="1"/>
</dbReference>